<evidence type="ECO:0000313" key="5">
    <source>
        <dbReference type="EMBL" id="PIU41638.1"/>
    </source>
</evidence>
<evidence type="ECO:0000259" key="4">
    <source>
        <dbReference type="Pfam" id="PF00346"/>
    </source>
</evidence>
<dbReference type="PANTHER" id="PTHR43485:SF1">
    <property type="entry name" value="FORMATE HYDROGENLYASE SUBUNIT 5-RELATED"/>
    <property type="match status" value="1"/>
</dbReference>
<keyword evidence="1" id="KW-0560">Oxidoreductase</keyword>
<dbReference type="PANTHER" id="PTHR43485">
    <property type="entry name" value="HYDROGENASE-4 COMPONENT G"/>
    <property type="match status" value="1"/>
</dbReference>
<keyword evidence="2" id="KW-0520">NAD</keyword>
<dbReference type="Pfam" id="PF00329">
    <property type="entry name" value="Complex1_30kDa"/>
    <property type="match status" value="1"/>
</dbReference>
<dbReference type="Gene3D" id="1.10.645.10">
    <property type="entry name" value="Cytochrome-c3 Hydrogenase, chain B"/>
    <property type="match status" value="1"/>
</dbReference>
<dbReference type="InterPro" id="IPR052197">
    <property type="entry name" value="ComplexI_49kDa-like"/>
</dbReference>
<dbReference type="InterPro" id="IPR001135">
    <property type="entry name" value="NADH_Q_OxRdtase_suD"/>
</dbReference>
<organism evidence="5 6">
    <name type="scientific">Candidatus Aquitaenariimonas noxiae</name>
    <dbReference type="NCBI Taxonomy" id="1974741"/>
    <lineage>
        <taxon>Bacteria</taxon>
        <taxon>Pseudomonadati</taxon>
        <taxon>Candidatus Omnitrophota</taxon>
        <taxon>Candidatus Aquitaenariimonas</taxon>
    </lineage>
</organism>
<comment type="caution">
    <text evidence="5">The sequence shown here is derived from an EMBL/GenBank/DDBJ whole genome shotgun (WGS) entry which is preliminary data.</text>
</comment>
<dbReference type="Gene3D" id="3.30.460.80">
    <property type="entry name" value="NADH:ubiquinone oxidoreductase, 30kDa subunit"/>
    <property type="match status" value="1"/>
</dbReference>
<dbReference type="InterPro" id="IPR029014">
    <property type="entry name" value="NiFe-Hase_large"/>
</dbReference>
<dbReference type="GO" id="GO:0048038">
    <property type="term" value="F:quinone binding"/>
    <property type="evidence" value="ECO:0007669"/>
    <property type="project" value="InterPro"/>
</dbReference>
<evidence type="ECO:0000256" key="2">
    <source>
        <dbReference type="ARBA" id="ARBA00023027"/>
    </source>
</evidence>
<protein>
    <submittedName>
        <fullName evidence="5">Hydrogenase large subunit</fullName>
    </submittedName>
</protein>
<dbReference type="SUPFAM" id="SSF56762">
    <property type="entry name" value="HydB/Nqo4-like"/>
    <property type="match status" value="1"/>
</dbReference>
<accession>A0A2J0KT12</accession>
<evidence type="ECO:0000256" key="1">
    <source>
        <dbReference type="ARBA" id="ARBA00023002"/>
    </source>
</evidence>
<dbReference type="Pfam" id="PF00346">
    <property type="entry name" value="Complex1_49kDa"/>
    <property type="match status" value="1"/>
</dbReference>
<feature type="domain" description="NADH:ubiquinone oxidoreductase 30kDa subunit" evidence="3">
    <location>
        <begin position="32"/>
        <end position="150"/>
    </location>
</feature>
<dbReference type="InterPro" id="IPR001268">
    <property type="entry name" value="NADH_UbQ_OxRdtase_30kDa_su"/>
</dbReference>
<reference evidence="5 6" key="1">
    <citation type="submission" date="2017-09" db="EMBL/GenBank/DDBJ databases">
        <title>Depth-based differentiation of microbial function through sediment-hosted aquifers and enrichment of novel symbionts in the deep terrestrial subsurface.</title>
        <authorList>
            <person name="Probst A.J."/>
            <person name="Ladd B."/>
            <person name="Jarett J.K."/>
            <person name="Geller-Mcgrath D.E."/>
            <person name="Sieber C.M."/>
            <person name="Emerson J.B."/>
            <person name="Anantharaman K."/>
            <person name="Thomas B.C."/>
            <person name="Malmstrom R."/>
            <person name="Stieglmeier M."/>
            <person name="Klingl A."/>
            <person name="Woyke T."/>
            <person name="Ryan C.M."/>
            <person name="Banfield J.F."/>
        </authorList>
    </citation>
    <scope>NUCLEOTIDE SEQUENCE [LARGE SCALE GENOMIC DNA]</scope>
    <source>
        <strain evidence="5">CG07_land_8_20_14_0_80_42_15</strain>
    </source>
</reference>
<dbReference type="GO" id="GO:0008137">
    <property type="term" value="F:NADH dehydrogenase (ubiquinone) activity"/>
    <property type="evidence" value="ECO:0007669"/>
    <property type="project" value="InterPro"/>
</dbReference>
<dbReference type="EMBL" id="PEWV01000041">
    <property type="protein sequence ID" value="PIU41638.1"/>
    <property type="molecule type" value="Genomic_DNA"/>
</dbReference>
<proteinExistence type="predicted"/>
<dbReference type="AlphaFoldDB" id="A0A2J0KT12"/>
<dbReference type="InterPro" id="IPR037232">
    <property type="entry name" value="NADH_quin_OxRdtase_su_C/D-like"/>
</dbReference>
<dbReference type="GO" id="GO:0051287">
    <property type="term" value="F:NAD binding"/>
    <property type="evidence" value="ECO:0007669"/>
    <property type="project" value="InterPro"/>
</dbReference>
<evidence type="ECO:0000313" key="6">
    <source>
        <dbReference type="Proteomes" id="UP000230052"/>
    </source>
</evidence>
<dbReference type="GO" id="GO:0016651">
    <property type="term" value="F:oxidoreductase activity, acting on NAD(P)H"/>
    <property type="evidence" value="ECO:0007669"/>
    <property type="project" value="InterPro"/>
</dbReference>
<dbReference type="Proteomes" id="UP000230052">
    <property type="component" value="Unassembled WGS sequence"/>
</dbReference>
<dbReference type="SUPFAM" id="SSF143243">
    <property type="entry name" value="Nqo5-like"/>
    <property type="match status" value="1"/>
</dbReference>
<sequence>MDGSEIISGIKTKLQDFNAISVSKNYSDEICIKVDPQVFKDTCLALHKILPSPVMMLFALDERKAMGKFVINAVFASFRRSQWVILTMDIPQENPCFDSLAKSMYSANLFEREIWEMFGIEPKGNPDLRRLYLHDEVWPQGNYPLRKDFQKMKVGNLGEYKFGRVEGEGIFEVPVGPVHAGIIGPGHFRFSVAGEPIINLEIRFGFTHRGVEKIFEGKSISDAIRFSERVSGDSSFAHSLSFAQAAEKISGISVSLRTAYLRGIFLELERMYNHANDAGGIALDVGFSFPAAYASIIKESILALNEKLTGSRYLKNINSVGRVSVDFDGSKKSILQESIGKIKQDFDELVKILNSSVSFMDRVDTAGVLKKKTAFDLGVVGLAGRASGIPTDLRKYFPGIYKEAKFKMVTQGAGDVLARLRVRIFEFEESCRLIEEFAARMPGDEKIENDPKPKEGSALGYVEGWRGPVLYWLKTDSSGLIERCKIVDPSFHNWQALSYAVLGNIIPDFPLCNKSFDLSYSGNDL</sequence>
<name>A0A2J0KT12_9BACT</name>
<evidence type="ECO:0000259" key="3">
    <source>
        <dbReference type="Pfam" id="PF00329"/>
    </source>
</evidence>
<gene>
    <name evidence="5" type="ORF">COS99_04390</name>
</gene>
<feature type="domain" description="NADH-quinone oxidoreductase subunit D" evidence="4">
    <location>
        <begin position="284"/>
        <end position="452"/>
    </location>
</feature>